<dbReference type="RefSeq" id="WP_158203128.1">
    <property type="nucleotide sequence ID" value="NZ_WSZK01000007.1"/>
</dbReference>
<sequence>MSRLLGGSTVVVTGGASGNGRAIALTVAEYGADVVVADRRRDPREGGRPTDELVASETDGRATFVECDVTSLDDVREAVGAADEFGGIDVMVNNAGIIKMGHITDLTVEDYEAVMGVNARGVFLGCKAAAERMMEGDGGSIVNVSSTAGIVGVPNNSIYCASKGAVRLLTYALATELGPDIRVNAIHPGTTETQMVTSDVEIVGTEKGERQQESIPLRRFGRPNDVADSVVYLSSDLASYVTGASLVVDGGVLQGIH</sequence>
<keyword evidence="4" id="KW-1185">Reference proteome</keyword>
<dbReference type="PRINTS" id="PR00080">
    <property type="entry name" value="SDRFAMILY"/>
</dbReference>
<dbReference type="NCBIfam" id="NF005559">
    <property type="entry name" value="PRK07231.1"/>
    <property type="match status" value="1"/>
</dbReference>
<dbReference type="GO" id="GO:0047936">
    <property type="term" value="F:glucose 1-dehydrogenase [NAD(P)+] activity"/>
    <property type="evidence" value="ECO:0007669"/>
    <property type="project" value="UniProtKB-EC"/>
</dbReference>
<dbReference type="Proteomes" id="UP000451471">
    <property type="component" value="Unassembled WGS sequence"/>
</dbReference>
<evidence type="ECO:0000259" key="2">
    <source>
        <dbReference type="SMART" id="SM00822"/>
    </source>
</evidence>
<dbReference type="PRINTS" id="PR00081">
    <property type="entry name" value="GDHRDH"/>
</dbReference>
<dbReference type="InterPro" id="IPR002347">
    <property type="entry name" value="SDR_fam"/>
</dbReference>
<dbReference type="EC" id="1.1.1.47" evidence="3"/>
<dbReference type="SUPFAM" id="SSF51735">
    <property type="entry name" value="NAD(P)-binding Rossmann-fold domains"/>
    <property type="match status" value="1"/>
</dbReference>
<dbReference type="Gene3D" id="3.40.50.720">
    <property type="entry name" value="NAD(P)-binding Rossmann-like Domain"/>
    <property type="match status" value="1"/>
</dbReference>
<dbReference type="PANTHER" id="PTHR42760">
    <property type="entry name" value="SHORT-CHAIN DEHYDROGENASES/REDUCTASES FAMILY MEMBER"/>
    <property type="match status" value="1"/>
</dbReference>
<dbReference type="SMART" id="SM00822">
    <property type="entry name" value="PKS_KR"/>
    <property type="match status" value="1"/>
</dbReference>
<protein>
    <submittedName>
        <fullName evidence="3">Glucose 1-dehydrogenase</fullName>
        <ecNumber evidence="3">1.1.1.47</ecNumber>
    </submittedName>
</protein>
<name>A0A6B0GEM8_9EURY</name>
<dbReference type="InterPro" id="IPR036291">
    <property type="entry name" value="NAD(P)-bd_dom_sf"/>
</dbReference>
<dbReference type="FunFam" id="3.40.50.720:FF:000084">
    <property type="entry name" value="Short-chain dehydrogenase reductase"/>
    <property type="match status" value="1"/>
</dbReference>
<keyword evidence="3" id="KW-0560">Oxidoreductase</keyword>
<feature type="domain" description="Ketoreductase" evidence="2">
    <location>
        <begin position="8"/>
        <end position="189"/>
    </location>
</feature>
<evidence type="ECO:0000313" key="3">
    <source>
        <dbReference type="EMBL" id="MWG33396.1"/>
    </source>
</evidence>
<organism evidence="3 4">
    <name type="scientific">Halomarina oriensis</name>
    <dbReference type="NCBI Taxonomy" id="671145"/>
    <lineage>
        <taxon>Archaea</taxon>
        <taxon>Methanobacteriati</taxon>
        <taxon>Methanobacteriota</taxon>
        <taxon>Stenosarchaea group</taxon>
        <taxon>Halobacteria</taxon>
        <taxon>Halobacteriales</taxon>
        <taxon>Natronomonadaceae</taxon>
        <taxon>Halomarina</taxon>
    </lineage>
</organism>
<evidence type="ECO:0000256" key="1">
    <source>
        <dbReference type="ARBA" id="ARBA00006484"/>
    </source>
</evidence>
<gene>
    <name evidence="3" type="ORF">GQS65_02645</name>
</gene>
<proteinExistence type="inferred from homology"/>
<reference evidence="3 4" key="1">
    <citation type="submission" date="2019-12" db="EMBL/GenBank/DDBJ databases">
        <title>Halocatena pleomorpha gen. nov. sp. nov., an extremely halophilic archaeon of family Halobacteriaceae isolated from saltpan soil.</title>
        <authorList>
            <person name="Pal Y."/>
            <person name="Verma A."/>
            <person name="Krishnamurthi S."/>
            <person name="Kumar P."/>
        </authorList>
    </citation>
    <scope>NUCLEOTIDE SEQUENCE [LARGE SCALE GENOMIC DNA]</scope>
    <source>
        <strain evidence="3 4">JCM 16495</strain>
    </source>
</reference>
<evidence type="ECO:0000313" key="4">
    <source>
        <dbReference type="Proteomes" id="UP000451471"/>
    </source>
</evidence>
<dbReference type="Pfam" id="PF13561">
    <property type="entry name" value="adh_short_C2"/>
    <property type="match status" value="1"/>
</dbReference>
<comment type="similarity">
    <text evidence="1">Belongs to the short-chain dehydrogenases/reductases (SDR) family.</text>
</comment>
<accession>A0A6B0GEM8</accession>
<dbReference type="PROSITE" id="PS00061">
    <property type="entry name" value="ADH_SHORT"/>
    <property type="match status" value="1"/>
</dbReference>
<comment type="caution">
    <text evidence="3">The sequence shown here is derived from an EMBL/GenBank/DDBJ whole genome shotgun (WGS) entry which is preliminary data.</text>
</comment>
<dbReference type="OrthoDB" id="24596at2157"/>
<dbReference type="CDD" id="cd05233">
    <property type="entry name" value="SDR_c"/>
    <property type="match status" value="1"/>
</dbReference>
<dbReference type="InterPro" id="IPR057326">
    <property type="entry name" value="KR_dom"/>
</dbReference>
<dbReference type="GO" id="GO:0006633">
    <property type="term" value="P:fatty acid biosynthetic process"/>
    <property type="evidence" value="ECO:0007669"/>
    <property type="project" value="TreeGrafter"/>
</dbReference>
<dbReference type="EMBL" id="WSZK01000007">
    <property type="protein sequence ID" value="MWG33396.1"/>
    <property type="molecule type" value="Genomic_DNA"/>
</dbReference>
<dbReference type="PANTHER" id="PTHR42760:SF122">
    <property type="entry name" value="NAD(P)-BINDING PROTEIN"/>
    <property type="match status" value="1"/>
</dbReference>
<dbReference type="GO" id="GO:0048038">
    <property type="term" value="F:quinone binding"/>
    <property type="evidence" value="ECO:0007669"/>
    <property type="project" value="TreeGrafter"/>
</dbReference>
<dbReference type="AlphaFoldDB" id="A0A6B0GEM8"/>
<dbReference type="InterPro" id="IPR020904">
    <property type="entry name" value="Sc_DH/Rdtase_CS"/>
</dbReference>